<gene>
    <name evidence="2" type="ORF">TH68_05210</name>
</gene>
<feature type="region of interest" description="Disordered" evidence="1">
    <location>
        <begin position="44"/>
        <end position="63"/>
    </location>
</feature>
<proteinExistence type="predicted"/>
<evidence type="ECO:0000313" key="2">
    <source>
        <dbReference type="EMBL" id="KKZ14347.1"/>
    </source>
</evidence>
<feature type="non-terminal residue" evidence="2">
    <location>
        <position position="1"/>
    </location>
</feature>
<evidence type="ECO:0000313" key="3">
    <source>
        <dbReference type="Proteomes" id="UP000035054"/>
    </source>
</evidence>
<evidence type="ECO:0008006" key="4">
    <source>
        <dbReference type="Google" id="ProtNLM"/>
    </source>
</evidence>
<evidence type="ECO:0000256" key="1">
    <source>
        <dbReference type="SAM" id="MobiDB-lite"/>
    </source>
</evidence>
<sequence length="63" mass="6680">GGLGGALDLSKSPGAHHHMVCRGGILARECGVLLQDWFRQRRQDAGAAGQSAAPRSRRRCSVP</sequence>
<name>A0A6N3X507_9SYNE</name>
<reference evidence="2 3" key="1">
    <citation type="submission" date="2015-01" db="EMBL/GenBank/DDBJ databases">
        <title>Lifestyle Evolution in Cyanobacterial Symbionts of Sponges.</title>
        <authorList>
            <person name="Burgsdorf I."/>
            <person name="Slaby B.M."/>
            <person name="Handley K.M."/>
            <person name="Haber M."/>
            <person name="Blom J."/>
            <person name="Marshall C.W."/>
            <person name="Gilbert J.A."/>
            <person name="Hentschel U."/>
            <person name="Steindler L."/>
        </authorList>
    </citation>
    <scope>NUCLEOTIDE SEQUENCE [LARGE SCALE GENOMIC DNA]</scope>
    <source>
        <strain evidence="2">142</strain>
    </source>
</reference>
<dbReference type="EMBL" id="JXUO01000169">
    <property type="protein sequence ID" value="KKZ14347.1"/>
    <property type="molecule type" value="Genomic_DNA"/>
</dbReference>
<protein>
    <recommendedName>
        <fullName evidence="4">tRNA-specific adenosine deaminase</fullName>
    </recommendedName>
</protein>
<dbReference type="Gene3D" id="3.40.140.10">
    <property type="entry name" value="Cytidine Deaminase, domain 2"/>
    <property type="match status" value="1"/>
</dbReference>
<accession>A0A6N3X507</accession>
<dbReference type="Proteomes" id="UP000035054">
    <property type="component" value="Unassembled WGS sequence"/>
</dbReference>
<dbReference type="AlphaFoldDB" id="A0A6N3X507"/>
<organism evidence="2 3">
    <name type="scientific">Candidatus Synechococcus spongiarum 142</name>
    <dbReference type="NCBI Taxonomy" id="1608213"/>
    <lineage>
        <taxon>Bacteria</taxon>
        <taxon>Bacillati</taxon>
        <taxon>Cyanobacteriota</taxon>
        <taxon>Cyanophyceae</taxon>
        <taxon>Synechococcales</taxon>
        <taxon>Synechococcaceae</taxon>
        <taxon>Synechococcus</taxon>
    </lineage>
</organism>
<comment type="caution">
    <text evidence="2">The sequence shown here is derived from an EMBL/GenBank/DDBJ whole genome shotgun (WGS) entry which is preliminary data.</text>
</comment>